<evidence type="ECO:0000256" key="1">
    <source>
        <dbReference type="ARBA" id="ARBA00007381"/>
    </source>
</evidence>
<comment type="similarity">
    <text evidence="1 7 8">Belongs to the heat shock protein 70 family.</text>
</comment>
<feature type="modified residue" description="Phosphothreonine; by autocatalysis" evidence="7">
    <location>
        <position position="197"/>
    </location>
</feature>
<dbReference type="Gene3D" id="3.30.420.40">
    <property type="match status" value="2"/>
</dbReference>
<evidence type="ECO:0000256" key="2">
    <source>
        <dbReference type="ARBA" id="ARBA00014415"/>
    </source>
</evidence>
<evidence type="ECO:0000313" key="10">
    <source>
        <dbReference type="EMBL" id="CAL2093489.1"/>
    </source>
</evidence>
<protein>
    <recommendedName>
        <fullName evidence="2 7">Chaperone protein DnaK</fullName>
    </recommendedName>
    <alternativeName>
        <fullName evidence="7">HSP70</fullName>
    </alternativeName>
    <alternativeName>
        <fullName evidence="7">Heat shock 70 kDa protein</fullName>
    </alternativeName>
    <alternativeName>
        <fullName evidence="7">Heat shock protein 70</fullName>
    </alternativeName>
</protein>
<dbReference type="PROSITE" id="PS01036">
    <property type="entry name" value="HSP70_3"/>
    <property type="match status" value="1"/>
</dbReference>
<keyword evidence="4 7" id="KW-0547">Nucleotide-binding</keyword>
<dbReference type="PANTHER" id="PTHR19375">
    <property type="entry name" value="HEAT SHOCK PROTEIN 70KDA"/>
    <property type="match status" value="1"/>
</dbReference>
<dbReference type="NCBIfam" id="TIGR02350">
    <property type="entry name" value="prok_dnaK"/>
    <property type="match status" value="1"/>
</dbReference>
<comment type="caution">
    <text evidence="10">The sequence shown here is derived from an EMBL/GenBank/DDBJ whole genome shotgun (WGS) entry which is preliminary data.</text>
</comment>
<gene>
    <name evidence="7 10" type="primary">dnaK</name>
    <name evidence="10" type="ORF">T190607A01A_50214</name>
</gene>
<dbReference type="EMBL" id="CAXIXY010000007">
    <property type="protein sequence ID" value="CAL2093489.1"/>
    <property type="molecule type" value="Genomic_DNA"/>
</dbReference>
<name>A0ABM9P5M1_9FLAO</name>
<keyword evidence="3 7" id="KW-0597">Phosphoprotein</keyword>
<keyword evidence="11" id="KW-1185">Reference proteome</keyword>
<dbReference type="NCBIfam" id="NF003520">
    <property type="entry name" value="PRK05183.1"/>
    <property type="match status" value="1"/>
</dbReference>
<dbReference type="InterPro" id="IPR043129">
    <property type="entry name" value="ATPase_NBD"/>
</dbReference>
<feature type="compositionally biased region" description="Acidic residues" evidence="9">
    <location>
        <begin position="622"/>
        <end position="633"/>
    </location>
</feature>
<evidence type="ECO:0000256" key="8">
    <source>
        <dbReference type="RuleBase" id="RU003322"/>
    </source>
</evidence>
<dbReference type="Pfam" id="PF00012">
    <property type="entry name" value="HSP70"/>
    <property type="match status" value="1"/>
</dbReference>
<evidence type="ECO:0000256" key="7">
    <source>
        <dbReference type="HAMAP-Rule" id="MF_00332"/>
    </source>
</evidence>
<dbReference type="PROSITE" id="PS00329">
    <property type="entry name" value="HSP70_2"/>
    <property type="match status" value="1"/>
</dbReference>
<feature type="region of interest" description="Disordered" evidence="9">
    <location>
        <begin position="597"/>
        <end position="633"/>
    </location>
</feature>
<dbReference type="Proteomes" id="UP001497416">
    <property type="component" value="Unassembled WGS sequence"/>
</dbReference>
<keyword evidence="7" id="KW-0143">Chaperone</keyword>
<feature type="compositionally biased region" description="Low complexity" evidence="9">
    <location>
        <begin position="598"/>
        <end position="610"/>
    </location>
</feature>
<dbReference type="SUPFAM" id="SSF100934">
    <property type="entry name" value="Heat shock protein 70kD (HSP70), C-terminal subdomain"/>
    <property type="match status" value="1"/>
</dbReference>
<evidence type="ECO:0000256" key="5">
    <source>
        <dbReference type="ARBA" id="ARBA00022840"/>
    </source>
</evidence>
<dbReference type="CDD" id="cd10234">
    <property type="entry name" value="ASKHA_NBD_HSP70_DnaK-like"/>
    <property type="match status" value="1"/>
</dbReference>
<reference evidence="10 11" key="1">
    <citation type="submission" date="2024-05" db="EMBL/GenBank/DDBJ databases">
        <authorList>
            <person name="Duchaud E."/>
        </authorList>
    </citation>
    <scope>NUCLEOTIDE SEQUENCE [LARGE SCALE GENOMIC DNA]</scope>
    <source>
        <strain evidence="10">Ena-SAMPLE-TAB-13-05-2024-13:56:06:370-140302</strain>
    </source>
</reference>
<organism evidence="10 11">
    <name type="scientific">Tenacibaculum platacis</name>
    <dbReference type="NCBI Taxonomy" id="3137852"/>
    <lineage>
        <taxon>Bacteria</taxon>
        <taxon>Pseudomonadati</taxon>
        <taxon>Bacteroidota</taxon>
        <taxon>Flavobacteriia</taxon>
        <taxon>Flavobacteriales</taxon>
        <taxon>Flavobacteriaceae</taxon>
        <taxon>Tenacibaculum</taxon>
    </lineage>
</organism>
<dbReference type="SUPFAM" id="SSF53067">
    <property type="entry name" value="Actin-like ATPase domain"/>
    <property type="match status" value="2"/>
</dbReference>
<comment type="induction">
    <text evidence="7">By stress conditions e.g. heat shock.</text>
</comment>
<evidence type="ECO:0000256" key="4">
    <source>
        <dbReference type="ARBA" id="ARBA00022741"/>
    </source>
</evidence>
<accession>A0ABM9P5M1</accession>
<dbReference type="PRINTS" id="PR00301">
    <property type="entry name" value="HEATSHOCK70"/>
</dbReference>
<dbReference type="SUPFAM" id="SSF100920">
    <property type="entry name" value="Heat shock protein 70kD (HSP70), peptide-binding domain"/>
    <property type="match status" value="1"/>
</dbReference>
<dbReference type="InterPro" id="IPR029047">
    <property type="entry name" value="HSP70_peptide-bd_sf"/>
</dbReference>
<evidence type="ECO:0000313" key="11">
    <source>
        <dbReference type="Proteomes" id="UP001497416"/>
    </source>
</evidence>
<keyword evidence="5 7" id="KW-0067">ATP-binding</keyword>
<dbReference type="HAMAP" id="MF_00332">
    <property type="entry name" value="DnaK"/>
    <property type="match status" value="1"/>
</dbReference>
<dbReference type="InterPro" id="IPR018181">
    <property type="entry name" value="Heat_shock_70_CS"/>
</dbReference>
<sequence>MSKIIGIDLGTTNSCVSVMEGNEPVVIPNSEGKRTTPSVVAFVEGGERKVGDPAKRQAVTNPTKTVYSIKRFMGNKFSESQKEAERVPYDVVKGDNDTPRVKIDDRLYTPQEISAMVLQKMKKTAEDYLGQDVAEAVITVPAYFNDAQRQATKEAGEIAGLKVRRIINEPTAAALAYGLDKADSDKKIVVFDFGGGTHDVSILELGDGVFEVLATDGDTHLGGDDVDEKIINWLAEEFKAEENMDLRQDPMALQRLKEASEKAKIELSSTTSTEINLPYITATASGPKHLVRTLSRAKFEQLIDDLVKRTIEPCQTALRNADLSTSDIDEVILVGGSTRIPAIQEAVEKFFGKAPSKGVNPDEVVSLGAAIQGGVLTGDVKDVLLLDVTPLSLGIETMGNVFTKLIDANTTIPTKKSQVFSTAADNQPSVEIHVLQGERAMAADNKTIGRFHLDGIPPAQRGVPQIEVTFDIDANGIINVSAKDKGTNKEQNIRIEASSGLTDEEIQRMKADAEANADADAKAKEEIDKINGADSMIFQTEKQLKEFGDKLSADKKAPIESALEELKKAHESKDLAAIDAAMEKINEAWKVASEEMYAAQQQAGGAAGAQPEGNAETADSNDNVEDVDFEEVK</sequence>
<dbReference type="RefSeq" id="WP_348713627.1">
    <property type="nucleotide sequence ID" value="NZ_CAXIXW010000011.1"/>
</dbReference>
<evidence type="ECO:0000256" key="6">
    <source>
        <dbReference type="ARBA" id="ARBA00023016"/>
    </source>
</evidence>
<dbReference type="InterPro" id="IPR012725">
    <property type="entry name" value="Chaperone_DnaK"/>
</dbReference>
<dbReference type="PROSITE" id="PS00297">
    <property type="entry name" value="HSP70_1"/>
    <property type="match status" value="1"/>
</dbReference>
<evidence type="ECO:0000256" key="9">
    <source>
        <dbReference type="SAM" id="MobiDB-lite"/>
    </source>
</evidence>
<dbReference type="InterPro" id="IPR013126">
    <property type="entry name" value="Hsp_70_fam"/>
</dbReference>
<proteinExistence type="evidence at transcript level"/>
<comment type="function">
    <text evidence="7">Acts as a chaperone.</text>
</comment>
<dbReference type="Gene3D" id="1.20.1270.10">
    <property type="match status" value="1"/>
</dbReference>
<dbReference type="Gene3D" id="2.60.34.10">
    <property type="entry name" value="Substrate Binding Domain Of DNAk, Chain A, domain 1"/>
    <property type="match status" value="1"/>
</dbReference>
<dbReference type="NCBIfam" id="NF001413">
    <property type="entry name" value="PRK00290.1"/>
    <property type="match status" value="1"/>
</dbReference>
<evidence type="ECO:0000256" key="3">
    <source>
        <dbReference type="ARBA" id="ARBA00022553"/>
    </source>
</evidence>
<dbReference type="Gene3D" id="3.90.640.10">
    <property type="entry name" value="Actin, Chain A, domain 4"/>
    <property type="match status" value="1"/>
</dbReference>
<keyword evidence="6 7" id="KW-0346">Stress response</keyword>
<dbReference type="InterPro" id="IPR029048">
    <property type="entry name" value="HSP70_C_sf"/>
</dbReference>